<sequence length="84" mass="9145">MEDVPRRKRSLGRALVAALIAIVIVIGGRWYAYVAYADDPFDEVGIGLNSMMPGPIRDKGCAMLKARFEHKTLPPAGCGVNGNW</sequence>
<evidence type="ECO:0000256" key="1">
    <source>
        <dbReference type="SAM" id="Phobius"/>
    </source>
</evidence>
<keyword evidence="3" id="KW-1185">Reference proteome</keyword>
<evidence type="ECO:0000313" key="2">
    <source>
        <dbReference type="EMBL" id="SCB07633.1"/>
    </source>
</evidence>
<keyword evidence="1" id="KW-0812">Transmembrane</keyword>
<dbReference type="EMBL" id="FMAC01000001">
    <property type="protein sequence ID" value="SCB07633.1"/>
    <property type="molecule type" value="Genomic_DNA"/>
</dbReference>
<feature type="transmembrane region" description="Helical" evidence="1">
    <location>
        <begin position="12"/>
        <end position="32"/>
    </location>
</feature>
<organism evidence="2 3">
    <name type="scientific">Rhizobium hainanense</name>
    <dbReference type="NCBI Taxonomy" id="52131"/>
    <lineage>
        <taxon>Bacteria</taxon>
        <taxon>Pseudomonadati</taxon>
        <taxon>Pseudomonadota</taxon>
        <taxon>Alphaproteobacteria</taxon>
        <taxon>Hyphomicrobiales</taxon>
        <taxon>Rhizobiaceae</taxon>
        <taxon>Rhizobium/Agrobacterium group</taxon>
        <taxon>Rhizobium</taxon>
    </lineage>
</organism>
<protein>
    <submittedName>
        <fullName evidence="2">Uncharacterized protein</fullName>
    </submittedName>
</protein>
<keyword evidence="1" id="KW-1133">Transmembrane helix</keyword>
<reference evidence="3" key="1">
    <citation type="submission" date="2016-08" db="EMBL/GenBank/DDBJ databases">
        <authorList>
            <person name="Varghese N."/>
            <person name="Submissions Spin"/>
        </authorList>
    </citation>
    <scope>NUCLEOTIDE SEQUENCE [LARGE SCALE GENOMIC DNA]</scope>
    <source>
        <strain evidence="3">CCBAU 57015</strain>
    </source>
</reference>
<keyword evidence="1" id="KW-0472">Membrane</keyword>
<proteinExistence type="predicted"/>
<dbReference type="RefSeq" id="WP_075850749.1">
    <property type="nucleotide sequence ID" value="NZ_FMAC01000001.1"/>
</dbReference>
<name>A0A1C3TWN1_9HYPH</name>
<accession>A0A1C3TWN1</accession>
<gene>
    <name evidence="2" type="ORF">GA0061100_101184</name>
</gene>
<dbReference type="AlphaFoldDB" id="A0A1C3TWN1"/>
<dbReference type="OrthoDB" id="8478544at2"/>
<dbReference type="Proteomes" id="UP000186228">
    <property type="component" value="Unassembled WGS sequence"/>
</dbReference>
<evidence type="ECO:0000313" key="3">
    <source>
        <dbReference type="Proteomes" id="UP000186228"/>
    </source>
</evidence>